<dbReference type="Gene3D" id="1.10.150.50">
    <property type="entry name" value="Transcription Factor, Ets-1"/>
    <property type="match status" value="1"/>
</dbReference>
<comment type="caution">
    <text evidence="5">The sequence shown here is derived from an EMBL/GenBank/DDBJ whole genome shotgun (WGS) entry which is preliminary data.</text>
</comment>
<evidence type="ECO:0000256" key="1">
    <source>
        <dbReference type="ARBA" id="ARBA00038464"/>
    </source>
</evidence>
<dbReference type="GO" id="GO:0004806">
    <property type="term" value="F:triacylglycerol lipase activity"/>
    <property type="evidence" value="ECO:0007669"/>
    <property type="project" value="TreeGrafter"/>
</dbReference>
<reference evidence="5 6" key="1">
    <citation type="submission" date="2019-09" db="EMBL/GenBank/DDBJ databases">
        <title>Bird 10,000 Genomes (B10K) Project - Family phase.</title>
        <authorList>
            <person name="Zhang G."/>
        </authorList>
    </citation>
    <scope>NUCLEOTIDE SEQUENCE [LARGE SCALE GENOMIC DNA]</scope>
    <source>
        <strain evidence="5">B10K-DU-002-11</strain>
        <tissue evidence="5">Muscle</tissue>
    </source>
</reference>
<organism evidence="5 6">
    <name type="scientific">Aramus guarauna</name>
    <name type="common">Limpkin</name>
    <name type="synonym">Scolopax guarauna</name>
    <dbReference type="NCBI Taxonomy" id="54356"/>
    <lineage>
        <taxon>Eukaryota</taxon>
        <taxon>Metazoa</taxon>
        <taxon>Chordata</taxon>
        <taxon>Craniata</taxon>
        <taxon>Vertebrata</taxon>
        <taxon>Euteleostomi</taxon>
        <taxon>Archelosauria</taxon>
        <taxon>Archosauria</taxon>
        <taxon>Dinosauria</taxon>
        <taxon>Saurischia</taxon>
        <taxon>Theropoda</taxon>
        <taxon>Coelurosauria</taxon>
        <taxon>Aves</taxon>
        <taxon>Neognathae</taxon>
        <taxon>Neoaves</taxon>
        <taxon>Gruiformes</taxon>
        <taxon>Aramidae</taxon>
        <taxon>Aramus</taxon>
    </lineage>
</organism>
<dbReference type="InterPro" id="IPR058055">
    <property type="entry name" value="PA-PLA1"/>
</dbReference>
<name>A0A7L1T9E3_ARAGA</name>
<proteinExistence type="inferred from homology"/>
<feature type="domain" description="DDHD" evidence="4">
    <location>
        <begin position="463"/>
        <end position="666"/>
    </location>
</feature>
<dbReference type="GO" id="GO:0004620">
    <property type="term" value="F:phospholipase activity"/>
    <property type="evidence" value="ECO:0007669"/>
    <property type="project" value="TreeGrafter"/>
</dbReference>
<dbReference type="Proteomes" id="UP000567570">
    <property type="component" value="Unassembled WGS sequence"/>
</dbReference>
<dbReference type="PROSITE" id="PS50918">
    <property type="entry name" value="WWE"/>
    <property type="match status" value="1"/>
</dbReference>
<accession>A0A7L1T9E3</accession>
<dbReference type="Pfam" id="PF00536">
    <property type="entry name" value="SAM_1"/>
    <property type="match status" value="1"/>
</dbReference>
<dbReference type="PANTHER" id="PTHR23509:SF7">
    <property type="entry name" value="PHOSPHOLIPASE DDHD2"/>
    <property type="match status" value="1"/>
</dbReference>
<dbReference type="SUPFAM" id="SSF47769">
    <property type="entry name" value="SAM/Pointed domain"/>
    <property type="match status" value="1"/>
</dbReference>
<feature type="domain" description="WWE" evidence="3">
    <location>
        <begin position="9"/>
        <end position="92"/>
    </location>
</feature>
<dbReference type="SMART" id="SM01127">
    <property type="entry name" value="DDHD"/>
    <property type="match status" value="1"/>
</dbReference>
<dbReference type="SUPFAM" id="SSF117839">
    <property type="entry name" value="WWE domain"/>
    <property type="match status" value="1"/>
</dbReference>
<feature type="region of interest" description="Disordered" evidence="2">
    <location>
        <begin position="580"/>
        <end position="610"/>
    </location>
</feature>
<dbReference type="InterPro" id="IPR001660">
    <property type="entry name" value="SAM"/>
</dbReference>
<dbReference type="GO" id="GO:0030134">
    <property type="term" value="C:COPII-coated ER to Golgi transport vesicle"/>
    <property type="evidence" value="ECO:0007669"/>
    <property type="project" value="TreeGrafter"/>
</dbReference>
<dbReference type="EMBL" id="VXBL01008307">
    <property type="protein sequence ID" value="NXO58135.1"/>
    <property type="molecule type" value="Genomic_DNA"/>
</dbReference>
<evidence type="ECO:0000259" key="4">
    <source>
        <dbReference type="PROSITE" id="PS51043"/>
    </source>
</evidence>
<dbReference type="InterPro" id="IPR013761">
    <property type="entry name" value="SAM/pointed_sf"/>
</dbReference>
<dbReference type="Pfam" id="PF02862">
    <property type="entry name" value="DDHD"/>
    <property type="match status" value="1"/>
</dbReference>
<dbReference type="PROSITE" id="PS51043">
    <property type="entry name" value="DDHD"/>
    <property type="match status" value="1"/>
</dbReference>
<dbReference type="PANTHER" id="PTHR23509">
    <property type="entry name" value="PA-PL1 PHOSPHOLIPASE FAMILY"/>
    <property type="match status" value="1"/>
</dbReference>
<comment type="similarity">
    <text evidence="1">Belongs to the PA-PLA1 family.</text>
</comment>
<sequence>PPTAAPEAAEPDAANRYEAVVPHWFYRKVTDCRERWVPFSTQDSERLEEAHGAGRDKEDLVVPTSGGRYDVHLKKRQRVAVYWEEEVSEVRRCTWFYKGDKDSKYIPYSETFSEELEEAYMIAVTLDEWKKKLESPSREIIILHNPKLMVHYHPVATSDDWGSTPTEQGRPRTVKRGVENIAAEIPNGEPLQIDHLVFVVHGIGPACDIRFRSIVQCVNDFRNVSLSMLQAHFKKAQEQEQIGRVEFLPVNWHSSLHSTGVDVDLERITLPSINRLRHFINDTILDVFFYNSSTYCQTIVDTVASEMNRLYQLFLQRNPLFKGGVSIAGHSLGSLILFDLLTNQKAAPEEDERSEEGSRTTSSTRGIEEVKEILKKLELSEYCDVFEKEKMDRQALFLCTEKNLKEMGIPLGPRMKILHYISSKTETQVCLLHSLRSSRSHRTALRQGPASSTYDQPANYPQLNYKPTIFFAFGSPIGMFLTVRGVKRINPNYSLPTCKGFFNIFHPFDPVAYRIEPMIVPDLEFEPMLLPHHKGRKRMHLELKEGLTRMSVDLKNNLLGSLRVAWQSFTRAPLPAVEAASADTETVAETGTEKQPDTKPDEAPAEAKEEASLINVGRLNGGNRIDYVLQEKPIESFNEYLFALQGHLCYWESEDTVLLVLKEIYQTQGITPDQPLPGS</sequence>
<dbReference type="GO" id="GO:0046872">
    <property type="term" value="F:metal ion binding"/>
    <property type="evidence" value="ECO:0007669"/>
    <property type="project" value="InterPro"/>
</dbReference>
<dbReference type="SMART" id="SM00454">
    <property type="entry name" value="SAM"/>
    <property type="match status" value="1"/>
</dbReference>
<dbReference type="AlphaFoldDB" id="A0A7L1T9E3"/>
<dbReference type="InterPro" id="IPR004177">
    <property type="entry name" value="DDHD_dom"/>
</dbReference>
<dbReference type="InterPro" id="IPR057825">
    <property type="entry name" value="WWE_SEC23-DDH2"/>
</dbReference>
<dbReference type="InterPro" id="IPR037197">
    <property type="entry name" value="WWE_dom_sf"/>
</dbReference>
<dbReference type="InterPro" id="IPR004170">
    <property type="entry name" value="WWE_dom"/>
</dbReference>
<dbReference type="Pfam" id="PF23464">
    <property type="entry name" value="WWE_3"/>
    <property type="match status" value="1"/>
</dbReference>
<evidence type="ECO:0000313" key="5">
    <source>
        <dbReference type="EMBL" id="NXO58135.1"/>
    </source>
</evidence>
<gene>
    <name evidence="5" type="primary">Ddhd2</name>
    <name evidence="5" type="ORF">ARAGUA_R11030</name>
</gene>
<evidence type="ECO:0000313" key="6">
    <source>
        <dbReference type="Proteomes" id="UP000567570"/>
    </source>
</evidence>
<keyword evidence="6" id="KW-1185">Reference proteome</keyword>
<feature type="non-terminal residue" evidence="5">
    <location>
        <position position="679"/>
    </location>
</feature>
<protein>
    <submittedName>
        <fullName evidence="5">DDHD2 Phospholipase</fullName>
    </submittedName>
</protein>
<dbReference type="Pfam" id="PF02825">
    <property type="entry name" value="WWE"/>
    <property type="match status" value="1"/>
</dbReference>
<evidence type="ECO:0000256" key="2">
    <source>
        <dbReference type="SAM" id="MobiDB-lite"/>
    </source>
</evidence>
<feature type="compositionally biased region" description="Basic and acidic residues" evidence="2">
    <location>
        <begin position="591"/>
        <end position="610"/>
    </location>
</feature>
<evidence type="ECO:0000259" key="3">
    <source>
        <dbReference type="PROSITE" id="PS50918"/>
    </source>
</evidence>
<feature type="non-terminal residue" evidence="5">
    <location>
        <position position="1"/>
    </location>
</feature>